<dbReference type="InterPro" id="IPR010982">
    <property type="entry name" value="Lambda_DNA-bd_dom_sf"/>
</dbReference>
<reference evidence="2" key="1">
    <citation type="submission" date="2020-10" db="EMBL/GenBank/DDBJ databases">
        <authorList>
            <person name="Gilroy R."/>
        </authorList>
    </citation>
    <scope>NUCLEOTIDE SEQUENCE</scope>
    <source>
        <strain evidence="2">CHK195-26880</strain>
    </source>
</reference>
<dbReference type="CDD" id="cd00093">
    <property type="entry name" value="HTH_XRE"/>
    <property type="match status" value="1"/>
</dbReference>
<dbReference type="InterPro" id="IPR001387">
    <property type="entry name" value="Cro/C1-type_HTH"/>
</dbReference>
<accession>A0A9D1KB21</accession>
<dbReference type="GO" id="GO:0003677">
    <property type="term" value="F:DNA binding"/>
    <property type="evidence" value="ECO:0007669"/>
    <property type="project" value="InterPro"/>
</dbReference>
<dbReference type="EMBL" id="DVKQ01000017">
    <property type="protein sequence ID" value="HIT37165.1"/>
    <property type="molecule type" value="Genomic_DNA"/>
</dbReference>
<evidence type="ECO:0000259" key="1">
    <source>
        <dbReference type="PROSITE" id="PS50943"/>
    </source>
</evidence>
<dbReference type="Proteomes" id="UP000886833">
    <property type="component" value="Unassembled WGS sequence"/>
</dbReference>
<dbReference type="SMART" id="SM00530">
    <property type="entry name" value="HTH_XRE"/>
    <property type="match status" value="1"/>
</dbReference>
<comment type="caution">
    <text evidence="2">The sequence shown here is derived from an EMBL/GenBank/DDBJ whole genome shotgun (WGS) entry which is preliminary data.</text>
</comment>
<evidence type="ECO:0000313" key="2">
    <source>
        <dbReference type="EMBL" id="HIT37165.1"/>
    </source>
</evidence>
<evidence type="ECO:0000313" key="3">
    <source>
        <dbReference type="Proteomes" id="UP000886833"/>
    </source>
</evidence>
<name>A0A9D1KB21_9FIRM</name>
<dbReference type="AlphaFoldDB" id="A0A9D1KB21"/>
<dbReference type="SUPFAM" id="SSF47413">
    <property type="entry name" value="lambda repressor-like DNA-binding domains"/>
    <property type="match status" value="1"/>
</dbReference>
<gene>
    <name evidence="2" type="ORF">IAB59_01630</name>
</gene>
<reference evidence="2" key="2">
    <citation type="journal article" date="2021" name="PeerJ">
        <title>Extensive microbial diversity within the chicken gut microbiome revealed by metagenomics and culture.</title>
        <authorList>
            <person name="Gilroy R."/>
            <person name="Ravi A."/>
            <person name="Getino M."/>
            <person name="Pursley I."/>
            <person name="Horton D.L."/>
            <person name="Alikhan N.F."/>
            <person name="Baker D."/>
            <person name="Gharbi K."/>
            <person name="Hall N."/>
            <person name="Watson M."/>
            <person name="Adriaenssens E.M."/>
            <person name="Foster-Nyarko E."/>
            <person name="Jarju S."/>
            <person name="Secka A."/>
            <person name="Antonio M."/>
            <person name="Oren A."/>
            <person name="Chaudhuri R.R."/>
            <person name="La Ragione R."/>
            <person name="Hildebrand F."/>
            <person name="Pallen M.J."/>
        </authorList>
    </citation>
    <scope>NUCLEOTIDE SEQUENCE</scope>
    <source>
        <strain evidence="2">CHK195-26880</strain>
    </source>
</reference>
<protein>
    <submittedName>
        <fullName evidence="2">Helix-turn-helix transcriptional regulator</fullName>
    </submittedName>
</protein>
<dbReference type="Gene3D" id="1.10.260.40">
    <property type="entry name" value="lambda repressor-like DNA-binding domains"/>
    <property type="match status" value="1"/>
</dbReference>
<sequence length="84" mass="10267">MDEFKNYNPNFREVVCRNIKKYRKEKNIRLMDLAEMLEVSPEYLKRIEAPNDTRKNCSLKLLYKISIIFDKKIDDFFIDDTKRN</sequence>
<organism evidence="2 3">
    <name type="scientific">Candidatus Onthousia faecipullorum</name>
    <dbReference type="NCBI Taxonomy" id="2840887"/>
    <lineage>
        <taxon>Bacteria</taxon>
        <taxon>Bacillati</taxon>
        <taxon>Bacillota</taxon>
        <taxon>Bacilli</taxon>
        <taxon>Candidatus Onthousia</taxon>
    </lineage>
</organism>
<dbReference type="PROSITE" id="PS50943">
    <property type="entry name" value="HTH_CROC1"/>
    <property type="match status" value="1"/>
</dbReference>
<proteinExistence type="predicted"/>
<feature type="domain" description="HTH cro/C1-type" evidence="1">
    <location>
        <begin position="19"/>
        <end position="76"/>
    </location>
</feature>
<dbReference type="Pfam" id="PF01381">
    <property type="entry name" value="HTH_3"/>
    <property type="match status" value="1"/>
</dbReference>